<keyword evidence="3" id="KW-1185">Reference proteome</keyword>
<reference evidence="2 3" key="1">
    <citation type="journal article" date="2018" name="Mol. Plant">
        <title>The genome of Artemisia annua provides insight into the evolution of Asteraceae family and artemisinin biosynthesis.</title>
        <authorList>
            <person name="Shen Q."/>
            <person name="Zhang L."/>
            <person name="Liao Z."/>
            <person name="Wang S."/>
            <person name="Yan T."/>
            <person name="Shi P."/>
            <person name="Liu M."/>
            <person name="Fu X."/>
            <person name="Pan Q."/>
            <person name="Wang Y."/>
            <person name="Lv Z."/>
            <person name="Lu X."/>
            <person name="Zhang F."/>
            <person name="Jiang W."/>
            <person name="Ma Y."/>
            <person name="Chen M."/>
            <person name="Hao X."/>
            <person name="Li L."/>
            <person name="Tang Y."/>
            <person name="Lv G."/>
            <person name="Zhou Y."/>
            <person name="Sun X."/>
            <person name="Brodelius P.E."/>
            <person name="Rose J.K.C."/>
            <person name="Tang K."/>
        </authorList>
    </citation>
    <scope>NUCLEOTIDE SEQUENCE [LARGE SCALE GENOMIC DNA]</scope>
    <source>
        <strain evidence="3">cv. Huhao1</strain>
        <tissue evidence="2">Leaf</tissue>
    </source>
</reference>
<evidence type="ECO:0000256" key="1">
    <source>
        <dbReference type="SAM" id="MobiDB-lite"/>
    </source>
</evidence>
<protein>
    <submittedName>
        <fullName evidence="2">Uncharacterized protein</fullName>
    </submittedName>
</protein>
<gene>
    <name evidence="2" type="ORF">CTI12_AA311410</name>
</gene>
<dbReference type="AlphaFoldDB" id="A0A2U1N435"/>
<accession>A0A2U1N435</accession>
<comment type="caution">
    <text evidence="2">The sequence shown here is derived from an EMBL/GenBank/DDBJ whole genome shotgun (WGS) entry which is preliminary data.</text>
</comment>
<proteinExistence type="predicted"/>
<sequence>MLREYIPRLNLVLDRVNELKSETLGEKTSTSSPMCTPHMSASTKDKDKIRDPATVNGKGHPAGGIKSTFEKIITRKRRRNYKIMIILELRVMKKRINVLRKRKRY</sequence>
<organism evidence="2 3">
    <name type="scientific">Artemisia annua</name>
    <name type="common">Sweet wormwood</name>
    <dbReference type="NCBI Taxonomy" id="35608"/>
    <lineage>
        <taxon>Eukaryota</taxon>
        <taxon>Viridiplantae</taxon>
        <taxon>Streptophyta</taxon>
        <taxon>Embryophyta</taxon>
        <taxon>Tracheophyta</taxon>
        <taxon>Spermatophyta</taxon>
        <taxon>Magnoliopsida</taxon>
        <taxon>eudicotyledons</taxon>
        <taxon>Gunneridae</taxon>
        <taxon>Pentapetalae</taxon>
        <taxon>asterids</taxon>
        <taxon>campanulids</taxon>
        <taxon>Asterales</taxon>
        <taxon>Asteraceae</taxon>
        <taxon>Asteroideae</taxon>
        <taxon>Anthemideae</taxon>
        <taxon>Artemisiinae</taxon>
        <taxon>Artemisia</taxon>
    </lineage>
</organism>
<feature type="compositionally biased region" description="Polar residues" evidence="1">
    <location>
        <begin position="26"/>
        <end position="42"/>
    </location>
</feature>
<evidence type="ECO:0000313" key="2">
    <source>
        <dbReference type="EMBL" id="PWA68272.1"/>
    </source>
</evidence>
<feature type="region of interest" description="Disordered" evidence="1">
    <location>
        <begin position="23"/>
        <end position="62"/>
    </location>
</feature>
<dbReference type="Proteomes" id="UP000245207">
    <property type="component" value="Unassembled WGS sequence"/>
</dbReference>
<name>A0A2U1N435_ARTAN</name>
<dbReference type="EMBL" id="PKPP01003670">
    <property type="protein sequence ID" value="PWA68272.1"/>
    <property type="molecule type" value="Genomic_DNA"/>
</dbReference>
<evidence type="ECO:0000313" key="3">
    <source>
        <dbReference type="Proteomes" id="UP000245207"/>
    </source>
</evidence>